<dbReference type="GO" id="GO:0016757">
    <property type="term" value="F:glycosyltransferase activity"/>
    <property type="evidence" value="ECO:0007669"/>
    <property type="project" value="UniProtKB-KW"/>
</dbReference>
<keyword evidence="5 9" id="KW-1133">Transmembrane helix</keyword>
<reference evidence="10 11" key="1">
    <citation type="journal article" date="2015" name="Genome Announc.">
        <title>Draft Genome Sequence of a Heterotrophic Facultative Anaerobic Thermophilic Bacterium, Ardenticatena maritima Strain 110ST.</title>
        <authorList>
            <person name="Kawaichi S."/>
            <person name="Yoshida T."/>
            <person name="Sako Y."/>
            <person name="Nakamura R."/>
        </authorList>
    </citation>
    <scope>NUCLEOTIDE SEQUENCE [LARGE SCALE GENOMIC DNA]</scope>
    <source>
        <strain evidence="10 11">110S</strain>
    </source>
</reference>
<name>A0A0M8K6D6_9CHLR</name>
<dbReference type="SUPFAM" id="SSF53448">
    <property type="entry name" value="Nucleotide-diphospho-sugar transferases"/>
    <property type="match status" value="1"/>
</dbReference>
<dbReference type="EMBL" id="BBZA01000004">
    <property type="protein sequence ID" value="GAP61652.1"/>
    <property type="molecule type" value="Genomic_DNA"/>
</dbReference>
<dbReference type="AlphaFoldDB" id="A0A0M8K6D6"/>
<keyword evidence="2" id="KW-0328">Glycosyltransferase</keyword>
<keyword evidence="3" id="KW-0808">Transferase</keyword>
<protein>
    <recommendedName>
        <fullName evidence="12">Glycosyltransferase</fullName>
    </recommendedName>
</protein>
<evidence type="ECO:0000256" key="9">
    <source>
        <dbReference type="SAM" id="Phobius"/>
    </source>
</evidence>
<dbReference type="InterPro" id="IPR029044">
    <property type="entry name" value="Nucleotide-diphossugar_trans"/>
</dbReference>
<gene>
    <name evidence="10" type="ORF">ARMA_0075</name>
</gene>
<dbReference type="InParanoid" id="A0A0M8K6D6"/>
<keyword evidence="8" id="KW-0961">Cell wall biogenesis/degradation</keyword>
<comment type="caution">
    <text evidence="10">The sequence shown here is derived from an EMBL/GenBank/DDBJ whole genome shotgun (WGS) entry which is preliminary data.</text>
</comment>
<dbReference type="PANTHER" id="PTHR32044:SF80">
    <property type="entry name" value="XYLOGLUCAN GLYCOSYLTRANSFERASE 2-RELATED"/>
    <property type="match status" value="1"/>
</dbReference>
<accession>A0A0M8K6D6</accession>
<dbReference type="RefSeq" id="WP_054491605.1">
    <property type="nucleotide sequence ID" value="NZ_BBZA01000004.1"/>
</dbReference>
<dbReference type="Pfam" id="PF13641">
    <property type="entry name" value="Glyco_tranf_2_3"/>
    <property type="match status" value="1"/>
</dbReference>
<dbReference type="OrthoDB" id="9806824at2"/>
<evidence type="ECO:0000256" key="2">
    <source>
        <dbReference type="ARBA" id="ARBA00022676"/>
    </source>
</evidence>
<feature type="transmembrane region" description="Helical" evidence="9">
    <location>
        <begin position="373"/>
        <end position="394"/>
    </location>
</feature>
<feature type="transmembrane region" description="Helical" evidence="9">
    <location>
        <begin position="457"/>
        <end position="476"/>
    </location>
</feature>
<feature type="transmembrane region" description="Helical" evidence="9">
    <location>
        <begin position="310"/>
        <end position="331"/>
    </location>
</feature>
<evidence type="ECO:0000256" key="3">
    <source>
        <dbReference type="ARBA" id="ARBA00022679"/>
    </source>
</evidence>
<keyword evidence="7 9" id="KW-0472">Membrane</keyword>
<evidence type="ECO:0000256" key="4">
    <source>
        <dbReference type="ARBA" id="ARBA00022692"/>
    </source>
</evidence>
<comment type="subcellular location">
    <subcellularLocation>
        <location evidence="1">Golgi apparatus membrane</location>
        <topology evidence="1">Multi-pass membrane protein</topology>
    </subcellularLocation>
</comment>
<dbReference type="GO" id="GO:0071555">
    <property type="term" value="P:cell wall organization"/>
    <property type="evidence" value="ECO:0007669"/>
    <property type="project" value="UniProtKB-KW"/>
</dbReference>
<dbReference type="FunFam" id="3.90.550.10:FF:000057">
    <property type="entry name" value="Glycosyltransferase-like protein, family 2"/>
    <property type="match status" value="1"/>
</dbReference>
<dbReference type="PANTHER" id="PTHR32044">
    <property type="entry name" value="GLUCOMANNAN 4-BETA-MANNOSYLTRANSFERASE 9"/>
    <property type="match status" value="1"/>
</dbReference>
<evidence type="ECO:0008006" key="12">
    <source>
        <dbReference type="Google" id="ProtNLM"/>
    </source>
</evidence>
<keyword evidence="6" id="KW-0333">Golgi apparatus</keyword>
<dbReference type="Gene3D" id="3.90.550.10">
    <property type="entry name" value="Spore Coat Polysaccharide Biosynthesis Protein SpsA, Chain A"/>
    <property type="match status" value="1"/>
</dbReference>
<sequence>MTTLTTVLAWLYIGIATWLALYGAHALLLTLLSRRGRRRQASVAPPTTWPRVTVQIPLYNERAVAARILDAVAQFDYPREQLEIQVLDDSTDETSLIVAQRVTFWRARGVNMMHVRRPHREHFKAGALQFGLQMAHGECIAIFDADFVPPPDWLRRAVALLMQDERIGLVQTRWGHLNDTASLLTRAQAVALDGHFLVEQVARHAHGLFLNFNGTAGVWRRVCIEDAGGWRATTLSEDLDLSYRAQLCGWRLLYSPEIIAHAEIPMQMAAFKRQQFRWAKGSIQAARLLLPAVWRAPVPWRVKLAATLHLTGYSVHPAMLVLLLLSLPLMAAGWPVPAGMPPIWLSVLGMSAPLLYAVAQYDGYPRTWRRRLTWLPLLMALGLGMALNNARAVWEGVWREGGVFERTPKTGAADARGLTPFAYTIAPDMWTLVEALLGWYAFVTTGFAWVQGRWGALPFLMLYTIGFWWVSGQTMWQHWRLKRHWRRLGVVRRHVFGYDRAQHD</sequence>
<dbReference type="Proteomes" id="UP000037784">
    <property type="component" value="Unassembled WGS sequence"/>
</dbReference>
<feature type="transmembrane region" description="Helical" evidence="9">
    <location>
        <begin position="343"/>
        <end position="361"/>
    </location>
</feature>
<evidence type="ECO:0000256" key="8">
    <source>
        <dbReference type="ARBA" id="ARBA00023316"/>
    </source>
</evidence>
<evidence type="ECO:0000256" key="1">
    <source>
        <dbReference type="ARBA" id="ARBA00004653"/>
    </source>
</evidence>
<reference evidence="11" key="2">
    <citation type="submission" date="2015-08" db="EMBL/GenBank/DDBJ databases">
        <title>Draft Genome Sequence of a Heterotrophic Facultative Anaerobic Bacterium Ardenticatena maritima Strain 110S.</title>
        <authorList>
            <person name="Kawaichi S."/>
            <person name="Yoshida T."/>
            <person name="Sako Y."/>
            <person name="Nakamura R."/>
        </authorList>
    </citation>
    <scope>NUCLEOTIDE SEQUENCE [LARGE SCALE GENOMIC DNA]</scope>
    <source>
        <strain evidence="11">110S</strain>
    </source>
</reference>
<keyword evidence="11" id="KW-1185">Reference proteome</keyword>
<evidence type="ECO:0000313" key="11">
    <source>
        <dbReference type="Proteomes" id="UP000037784"/>
    </source>
</evidence>
<evidence type="ECO:0000256" key="7">
    <source>
        <dbReference type="ARBA" id="ARBA00023136"/>
    </source>
</evidence>
<evidence type="ECO:0000313" key="10">
    <source>
        <dbReference type="EMBL" id="GAP61652.1"/>
    </source>
</evidence>
<evidence type="ECO:0000256" key="5">
    <source>
        <dbReference type="ARBA" id="ARBA00022989"/>
    </source>
</evidence>
<evidence type="ECO:0000256" key="6">
    <source>
        <dbReference type="ARBA" id="ARBA00023034"/>
    </source>
</evidence>
<keyword evidence="4 9" id="KW-0812">Transmembrane</keyword>
<proteinExistence type="predicted"/>
<feature type="transmembrane region" description="Helical" evidence="9">
    <location>
        <begin position="12"/>
        <end position="32"/>
    </location>
</feature>
<organism evidence="10 11">
    <name type="scientific">Ardenticatena maritima</name>
    <dbReference type="NCBI Taxonomy" id="872965"/>
    <lineage>
        <taxon>Bacteria</taxon>
        <taxon>Bacillati</taxon>
        <taxon>Chloroflexota</taxon>
        <taxon>Ardenticatenia</taxon>
        <taxon>Ardenticatenales</taxon>
        <taxon>Ardenticatenaceae</taxon>
        <taxon>Ardenticatena</taxon>
    </lineage>
</organism>